<evidence type="ECO:0008006" key="4">
    <source>
        <dbReference type="Google" id="ProtNLM"/>
    </source>
</evidence>
<proteinExistence type="predicted"/>
<sequence length="124" mass="13370">MKRFSAFRHALMALPMLLALGACTTYEYVPPSSDAGRACAAQCEQPRQSCIASAQDRAEAGAKECRQTRAFTLALCLAGANDKAQKEKCHERAPACVAIPMTESCEASFRRCYTSCGGQVIEVD</sequence>
<keyword evidence="1" id="KW-0732">Signal</keyword>
<evidence type="ECO:0000313" key="2">
    <source>
        <dbReference type="EMBL" id="MBQ0934533.1"/>
    </source>
</evidence>
<dbReference type="Proteomes" id="UP000672097">
    <property type="component" value="Unassembled WGS sequence"/>
</dbReference>
<accession>A0ABS5DTQ8</accession>
<feature type="chain" id="PRO_5046621836" description="Lipoprotein" evidence="1">
    <location>
        <begin position="22"/>
        <end position="124"/>
    </location>
</feature>
<evidence type="ECO:0000256" key="1">
    <source>
        <dbReference type="SAM" id="SignalP"/>
    </source>
</evidence>
<evidence type="ECO:0000313" key="3">
    <source>
        <dbReference type="Proteomes" id="UP000672097"/>
    </source>
</evidence>
<protein>
    <recommendedName>
        <fullName evidence="4">Lipoprotein</fullName>
    </recommendedName>
</protein>
<gene>
    <name evidence="2" type="ORF">KAK11_04255</name>
</gene>
<dbReference type="EMBL" id="JAGQDG010000001">
    <property type="protein sequence ID" value="MBQ0934533.1"/>
    <property type="molecule type" value="Genomic_DNA"/>
</dbReference>
<dbReference type="RefSeq" id="WP_210806464.1">
    <property type="nucleotide sequence ID" value="NZ_JAGQDG010000001.1"/>
</dbReference>
<dbReference type="PROSITE" id="PS51257">
    <property type="entry name" value="PROKAR_LIPOPROTEIN"/>
    <property type="match status" value="1"/>
</dbReference>
<keyword evidence="3" id="KW-1185">Reference proteome</keyword>
<comment type="caution">
    <text evidence="2">The sequence shown here is derived from an EMBL/GenBank/DDBJ whole genome shotgun (WGS) entry which is preliminary data.</text>
</comment>
<name>A0ABS5DTQ8_9BURK</name>
<feature type="signal peptide" evidence="1">
    <location>
        <begin position="1"/>
        <end position="21"/>
    </location>
</feature>
<organism evidence="2 3">
    <name type="scientific">Ideonella paludis</name>
    <dbReference type="NCBI Taxonomy" id="1233411"/>
    <lineage>
        <taxon>Bacteria</taxon>
        <taxon>Pseudomonadati</taxon>
        <taxon>Pseudomonadota</taxon>
        <taxon>Betaproteobacteria</taxon>
        <taxon>Burkholderiales</taxon>
        <taxon>Sphaerotilaceae</taxon>
        <taxon>Ideonella</taxon>
    </lineage>
</organism>
<reference evidence="2 3" key="1">
    <citation type="submission" date="2021-04" db="EMBL/GenBank/DDBJ databases">
        <title>The genome sequence of type strain Ideonella paludis KCTC 32238.</title>
        <authorList>
            <person name="Liu Y."/>
        </authorList>
    </citation>
    <scope>NUCLEOTIDE SEQUENCE [LARGE SCALE GENOMIC DNA]</scope>
    <source>
        <strain evidence="2 3">KCTC 32238</strain>
    </source>
</reference>